<dbReference type="RefSeq" id="WP_015819328.1">
    <property type="nucleotide sequence ID" value="NC_012997.1"/>
</dbReference>
<dbReference type="GO" id="GO:0051539">
    <property type="term" value="F:4 iron, 4 sulfur cluster binding"/>
    <property type="evidence" value="ECO:0007669"/>
    <property type="project" value="UniProtKB-UniRule"/>
</dbReference>
<feature type="binding site" evidence="1">
    <location>
        <position position="193"/>
    </location>
    <ligand>
        <name>[4Fe-4S] cluster</name>
        <dbReference type="ChEBI" id="CHEBI:49883"/>
    </ligand>
</feature>
<comment type="cofactor">
    <cofactor evidence="1">
        <name>[4Fe-4S] cluster</name>
        <dbReference type="ChEBI" id="CHEBI:49883"/>
    </cofactor>
</comment>
<dbReference type="KEGG" id="ttu:TERTU_4404"/>
<keyword evidence="1" id="KW-0831">Ubiquinone biosynthesis</keyword>
<dbReference type="NCBIfam" id="NF011991">
    <property type="entry name" value="PRK15447.1"/>
    <property type="match status" value="1"/>
</dbReference>
<feature type="binding site" evidence="1">
    <location>
        <position position="176"/>
    </location>
    <ligand>
        <name>[4Fe-4S] cluster</name>
        <dbReference type="ChEBI" id="CHEBI:49883"/>
    </ligand>
</feature>
<dbReference type="HAMAP" id="MF_02233">
    <property type="entry name" value="UbiV"/>
    <property type="match status" value="1"/>
</dbReference>
<organism evidence="2 3">
    <name type="scientific">Teredinibacter turnerae (strain ATCC 39867 / T7901)</name>
    <dbReference type="NCBI Taxonomy" id="377629"/>
    <lineage>
        <taxon>Bacteria</taxon>
        <taxon>Pseudomonadati</taxon>
        <taxon>Pseudomonadota</taxon>
        <taxon>Gammaproteobacteria</taxon>
        <taxon>Cellvibrionales</taxon>
        <taxon>Cellvibrionaceae</taxon>
        <taxon>Teredinibacter</taxon>
    </lineage>
</organism>
<dbReference type="InterPro" id="IPR043693">
    <property type="entry name" value="UbiV"/>
</dbReference>
<keyword evidence="3" id="KW-1185">Reference proteome</keyword>
<gene>
    <name evidence="2" type="primary">yhbV</name>
    <name evidence="1" type="synonym">ubiV</name>
    <name evidence="2" type="ordered locus">TERTU_4404</name>
</gene>
<comment type="function">
    <text evidence="1">Required for O(2)-independent ubiquinone (coenzyme Q) biosynthesis. Together with UbiU, is essential for the C6-hydroxylation reaction in the oxygen-independent ubiquinone biosynthesis pathway.</text>
</comment>
<dbReference type="OrthoDB" id="8523349at2"/>
<comment type="pathway">
    <text evidence="1">Cofactor biosynthesis; ubiquinone biosynthesis.</text>
</comment>
<accession>C5BJ04</accession>
<dbReference type="AlphaFoldDB" id="C5BJ04"/>
<dbReference type="STRING" id="377629.TERTU_4404"/>
<comment type="subunit">
    <text evidence="1">Forms a heterodimer with UbiU.</text>
</comment>
<reference evidence="2 3" key="1">
    <citation type="journal article" date="2009" name="PLoS ONE">
        <title>The complete genome of Teredinibacter turnerae T7901: an intracellular endosymbiont of marine wood-boring bivalves (shipworms).</title>
        <authorList>
            <person name="Yang J.C."/>
            <person name="Madupu R."/>
            <person name="Durkin A.S."/>
            <person name="Ekborg N.A."/>
            <person name="Pedamallu C.S."/>
            <person name="Hostetler J.B."/>
            <person name="Radune D."/>
            <person name="Toms B.S."/>
            <person name="Henrissat B."/>
            <person name="Coutinho P.M."/>
            <person name="Schwarz S."/>
            <person name="Field L."/>
            <person name="Trindade-Silva A.E."/>
            <person name="Soares C.A.G."/>
            <person name="Elshahawi S."/>
            <person name="Hanora A."/>
            <person name="Schmidt E.W."/>
            <person name="Haygood M.G."/>
            <person name="Posfai J."/>
            <person name="Benner J."/>
            <person name="Madinger C."/>
            <person name="Nove J."/>
            <person name="Anton B."/>
            <person name="Chaudhary K."/>
            <person name="Foster J."/>
            <person name="Holman A."/>
            <person name="Kumar S."/>
            <person name="Lessard P.A."/>
            <person name="Luyten Y.A."/>
            <person name="Slatko B."/>
            <person name="Wood N."/>
            <person name="Wu B."/>
            <person name="Teplitski M."/>
            <person name="Mougous J.D."/>
            <person name="Ward N."/>
            <person name="Eisen J.A."/>
            <person name="Badger J.H."/>
            <person name="Distel D.L."/>
        </authorList>
    </citation>
    <scope>NUCLEOTIDE SEQUENCE [LARGE SCALE GENOMIC DNA]</scope>
    <source>
        <strain evidence="3">ATCC 39867 / T7901</strain>
    </source>
</reference>
<feature type="binding site" evidence="1">
    <location>
        <position position="39"/>
    </location>
    <ligand>
        <name>[4Fe-4S] cluster</name>
        <dbReference type="ChEBI" id="CHEBI:49883"/>
    </ligand>
</feature>
<dbReference type="GO" id="GO:0046872">
    <property type="term" value="F:metal ion binding"/>
    <property type="evidence" value="ECO:0007669"/>
    <property type="project" value="UniProtKB-KW"/>
</dbReference>
<evidence type="ECO:0000256" key="1">
    <source>
        <dbReference type="HAMAP-Rule" id="MF_02233"/>
    </source>
</evidence>
<proteinExistence type="inferred from homology"/>
<dbReference type="InterPro" id="IPR051454">
    <property type="entry name" value="RNA/ubiquinone_mod_enzymes"/>
</dbReference>
<evidence type="ECO:0000313" key="2">
    <source>
        <dbReference type="EMBL" id="ACR13215.1"/>
    </source>
</evidence>
<name>C5BJ04_TERTT</name>
<keyword evidence="1" id="KW-0004">4Fe-4S</keyword>
<dbReference type="UniPathway" id="UPA00232"/>
<feature type="binding site" evidence="1">
    <location>
        <position position="189"/>
    </location>
    <ligand>
        <name>[4Fe-4S] cluster</name>
        <dbReference type="ChEBI" id="CHEBI:49883"/>
    </ligand>
</feature>
<keyword evidence="1" id="KW-0411">Iron-sulfur</keyword>
<dbReference type="PANTHER" id="PTHR30217:SF11">
    <property type="entry name" value="UBIQUINONE BIOSYNTHESIS PROTEIN UBIV"/>
    <property type="match status" value="1"/>
</dbReference>
<dbReference type="PANTHER" id="PTHR30217">
    <property type="entry name" value="PEPTIDASE U32 FAMILY"/>
    <property type="match status" value="1"/>
</dbReference>
<keyword evidence="1" id="KW-0479">Metal-binding</keyword>
<evidence type="ECO:0000313" key="3">
    <source>
        <dbReference type="Proteomes" id="UP000009080"/>
    </source>
</evidence>
<protein>
    <recommendedName>
        <fullName evidence="1">Ubiquinone biosynthesis protein UbiV</fullName>
    </recommendedName>
</protein>
<comment type="similarity">
    <text evidence="1">Belongs to the peptidase U32 family. UbiV subfamily.</text>
</comment>
<keyword evidence="1" id="KW-0408">Iron</keyword>
<dbReference type="eggNOG" id="COG0826">
    <property type="taxonomic scope" value="Bacteria"/>
</dbReference>
<dbReference type="InterPro" id="IPR001539">
    <property type="entry name" value="Peptidase_U32"/>
</dbReference>
<dbReference type="GO" id="GO:0006744">
    <property type="term" value="P:ubiquinone biosynthetic process"/>
    <property type="evidence" value="ECO:0007669"/>
    <property type="project" value="UniProtKB-UniRule"/>
</dbReference>
<sequence>MKITLAAIPYYWPRSEVVDFYARLCRANIDVVYLGESVCSKRSEMTLDDWLAIAAELQRAGKEVVLTSLALITGRNELQMMKRICAQGLQVEANDTATVQQLHELGQPFICGSSINIYNAPTLQYFARLGMRRWVVPVELAGPDLAALLAQTTHANPIETEILGWGKLPLAYSARCYTARAHNRPKDACKKICIDYPRGMAVSSQENTGLFTLNGIQTLSASAQDLRALLPQVRSAGVTHFRVVPELDLQSSFFDALEANISGDAQPVTIASDACNGYWFGAAGMTYK</sequence>
<dbReference type="Proteomes" id="UP000009080">
    <property type="component" value="Chromosome"/>
</dbReference>
<dbReference type="EMBL" id="CP001614">
    <property type="protein sequence ID" value="ACR13215.1"/>
    <property type="molecule type" value="Genomic_DNA"/>
</dbReference>
<dbReference type="HOGENOM" id="CLU_056172_0_0_6"/>
<dbReference type="Pfam" id="PF01136">
    <property type="entry name" value="Peptidase_U32"/>
    <property type="match status" value="1"/>
</dbReference>